<dbReference type="AlphaFoldDB" id="D9SGQ8"/>
<dbReference type="KEGG" id="gca:Galf_1693"/>
<dbReference type="STRING" id="395494.Galf_1693"/>
<dbReference type="SUPFAM" id="SSF54913">
    <property type="entry name" value="GlnB-like"/>
    <property type="match status" value="1"/>
</dbReference>
<reference evidence="1 2" key="1">
    <citation type="submission" date="2010-08" db="EMBL/GenBank/DDBJ databases">
        <title>Complete sequence of Gallionella capsiferriformans ES-2.</title>
        <authorList>
            <consortium name="US DOE Joint Genome Institute"/>
            <person name="Lucas S."/>
            <person name="Copeland A."/>
            <person name="Lapidus A."/>
            <person name="Cheng J.-F."/>
            <person name="Bruce D."/>
            <person name="Goodwin L."/>
            <person name="Pitluck S."/>
            <person name="Chertkov O."/>
            <person name="Davenport K.W."/>
            <person name="Detter J.C."/>
            <person name="Han C."/>
            <person name="Tapia R."/>
            <person name="Land M."/>
            <person name="Hauser L."/>
            <person name="Chang Y.-J."/>
            <person name="Jeffries C."/>
            <person name="Kyrpides N."/>
            <person name="Ivanova N."/>
            <person name="Mikhailova N."/>
            <person name="Shelobolina E.S."/>
            <person name="Picardal F."/>
            <person name="Roden E."/>
            <person name="Emerson D."/>
            <person name="Woyke T."/>
        </authorList>
    </citation>
    <scope>NUCLEOTIDE SEQUENCE [LARGE SCALE GENOMIC DNA]</scope>
    <source>
        <strain evidence="1 2">ES-2</strain>
    </source>
</reference>
<proteinExistence type="predicted"/>
<dbReference type="Pfam" id="PF00543">
    <property type="entry name" value="P-II"/>
    <property type="match status" value="1"/>
</dbReference>
<name>D9SGQ8_GALCS</name>
<evidence type="ECO:0000313" key="2">
    <source>
        <dbReference type="Proteomes" id="UP000001235"/>
    </source>
</evidence>
<protein>
    <submittedName>
        <fullName evidence="1">Nitrogen regulatory protein P-II</fullName>
    </submittedName>
</protein>
<dbReference type="GO" id="GO:0030234">
    <property type="term" value="F:enzyme regulator activity"/>
    <property type="evidence" value="ECO:0007669"/>
    <property type="project" value="InterPro"/>
</dbReference>
<dbReference type="PROSITE" id="PS51343">
    <property type="entry name" value="PII_GLNB_DOM"/>
    <property type="match status" value="1"/>
</dbReference>
<organism evidence="1 2">
    <name type="scientific">Gallionella capsiferriformans (strain ES-2)</name>
    <name type="common">Gallionella ferruginea capsiferriformans (strain ES-2)</name>
    <dbReference type="NCBI Taxonomy" id="395494"/>
    <lineage>
        <taxon>Bacteria</taxon>
        <taxon>Pseudomonadati</taxon>
        <taxon>Pseudomonadota</taxon>
        <taxon>Betaproteobacteria</taxon>
        <taxon>Nitrosomonadales</taxon>
        <taxon>Gallionellaceae</taxon>
        <taxon>Gallionella</taxon>
    </lineage>
</organism>
<dbReference type="InterPro" id="IPR015867">
    <property type="entry name" value="N-reg_PII/ATP_PRibTrfase_C"/>
</dbReference>
<accession>D9SGQ8</accession>
<dbReference type="Gene3D" id="3.30.70.120">
    <property type="match status" value="1"/>
</dbReference>
<dbReference type="GO" id="GO:0005829">
    <property type="term" value="C:cytosol"/>
    <property type="evidence" value="ECO:0007669"/>
    <property type="project" value="TreeGrafter"/>
</dbReference>
<sequence>MKEIKAIVRPAKLHKIRDAFRLLPGFPGMNISNVEGCSAHSGIEQSDSLKNELTDFTKKLRIEIIAPDEMLDEILAIIHRTAHTGQTGDGVLWVTDVQTFTRLCTLPVQE</sequence>
<dbReference type="eggNOG" id="COG0347">
    <property type="taxonomic scope" value="Bacteria"/>
</dbReference>
<dbReference type="GO" id="GO:0006808">
    <property type="term" value="P:regulation of nitrogen utilization"/>
    <property type="evidence" value="ECO:0007669"/>
    <property type="project" value="InterPro"/>
</dbReference>
<dbReference type="Proteomes" id="UP000001235">
    <property type="component" value="Chromosome"/>
</dbReference>
<dbReference type="OrthoDB" id="6386089at2"/>
<dbReference type="EMBL" id="CP002159">
    <property type="protein sequence ID" value="ADL55705.1"/>
    <property type="molecule type" value="Genomic_DNA"/>
</dbReference>
<dbReference type="GO" id="GO:0005524">
    <property type="term" value="F:ATP binding"/>
    <property type="evidence" value="ECO:0007669"/>
    <property type="project" value="TreeGrafter"/>
</dbReference>
<gene>
    <name evidence="1" type="ordered locus">Galf_1693</name>
</gene>
<dbReference type="PANTHER" id="PTHR30115:SF11">
    <property type="entry name" value="NITROGEN REGULATORY PROTEIN P-II HOMOLOG"/>
    <property type="match status" value="1"/>
</dbReference>
<keyword evidence="2" id="KW-1185">Reference proteome</keyword>
<dbReference type="InterPro" id="IPR002187">
    <property type="entry name" value="N-reg_PII"/>
</dbReference>
<dbReference type="PANTHER" id="PTHR30115">
    <property type="entry name" value="NITROGEN REGULATORY PROTEIN P-II"/>
    <property type="match status" value="1"/>
</dbReference>
<dbReference type="PRINTS" id="PR00340">
    <property type="entry name" value="PIIGLNB"/>
</dbReference>
<dbReference type="InterPro" id="IPR011322">
    <property type="entry name" value="N-reg_PII-like_a/b"/>
</dbReference>
<evidence type="ECO:0000313" key="1">
    <source>
        <dbReference type="EMBL" id="ADL55705.1"/>
    </source>
</evidence>
<dbReference type="HOGENOM" id="CLU_082268_0_1_4"/>
<dbReference type="RefSeq" id="WP_013293643.1">
    <property type="nucleotide sequence ID" value="NC_014394.1"/>
</dbReference>
<dbReference type="SMART" id="SM00938">
    <property type="entry name" value="P-II"/>
    <property type="match status" value="1"/>
</dbReference>